<reference evidence="3 4" key="1">
    <citation type="journal article" date="2014" name="Appl. Environ. Microbiol.">
        <title>Genomic encyclopedia of type strains of the genus Bifidobacterium.</title>
        <authorList>
            <person name="Milani C."/>
            <person name="Lugli G.A."/>
            <person name="Duranti S."/>
            <person name="Turroni F."/>
            <person name="Bottacini F."/>
            <person name="Mangifesta M."/>
            <person name="Sanchez B."/>
            <person name="Viappiani A."/>
            <person name="Mancabelli L."/>
            <person name="Taminiau B."/>
            <person name="Delcenserie V."/>
            <person name="Barrangou R."/>
            <person name="Margolles A."/>
            <person name="van Sinderen D."/>
            <person name="Ventura M."/>
        </authorList>
    </citation>
    <scope>NUCLEOTIDE SEQUENCE [LARGE SCALE GENOMIC DNA]</scope>
    <source>
        <strain evidence="3 4">LMG 11587</strain>
    </source>
</reference>
<dbReference type="EMBL" id="CP006018">
    <property type="protein sequence ID" value="AIC92137.1"/>
    <property type="molecule type" value="Genomic_DNA"/>
</dbReference>
<accession>A0A087VUV7</accession>
<feature type="transmembrane region" description="Helical" evidence="1">
    <location>
        <begin position="76"/>
        <end position="93"/>
    </location>
</feature>
<dbReference type="InterPro" id="IPR002035">
    <property type="entry name" value="VWF_A"/>
</dbReference>
<proteinExistence type="predicted"/>
<sequence>MSIGQVTWRWPWIMALVLAVSIVVALAVFWVESRRDVHGRNNKQEEARIEVWSLDDDLNTEAGVGLFRQWRSLGRLACLLLILTLLAGIGLAGRPSTVDATQETGHSRDIVLCLDVSGSTLPYDQQVLASYLDLVGRFRGERIALSIFNSTSRTVFPLTDDYDMVTKELRRANDILKGVQSQDEIDKMSDQQYQDVSDWLEGTQNRKDTTSLIGDGLIGCASLLPGFTTKDAGKQQGKGRAASVVLATDNVVSGEPTYTLEEALNLTSRTGIAVDGLYSGPKESISDDSTQEMRRLIESHQGIFLLQQNGDSIDSLVRQIEQRHGGNPGTIRQSSQVDSPGWWVLAMSLTLGGYLILVWRLKR</sequence>
<dbReference type="Proteomes" id="UP000028569">
    <property type="component" value="Chromosome"/>
</dbReference>
<gene>
    <name evidence="3" type="ORF">BINDI_0870</name>
</gene>
<dbReference type="HOGENOM" id="CLU_046646_1_0_11"/>
<feature type="transmembrane region" description="Helical" evidence="1">
    <location>
        <begin position="12"/>
        <end position="31"/>
    </location>
</feature>
<keyword evidence="1" id="KW-0472">Membrane</keyword>
<keyword evidence="4" id="KW-1185">Reference proteome</keyword>
<organism evidence="3 4">
    <name type="scientific">Bifidobacterium [indicum] DSM 20214 = LMG 11587</name>
    <dbReference type="NCBI Taxonomy" id="1341694"/>
    <lineage>
        <taxon>Bacteria</taxon>
        <taxon>Bacillati</taxon>
        <taxon>Actinomycetota</taxon>
        <taxon>Actinomycetes</taxon>
        <taxon>Bifidobacteriales</taxon>
        <taxon>Bifidobacteriaceae</taxon>
        <taxon>Bifidobacterium</taxon>
    </lineage>
</organism>
<name>A0A087VUV7_9BIFI</name>
<evidence type="ECO:0000256" key="1">
    <source>
        <dbReference type="SAM" id="Phobius"/>
    </source>
</evidence>
<feature type="domain" description="VWFA" evidence="2">
    <location>
        <begin position="109"/>
        <end position="320"/>
    </location>
</feature>
<keyword evidence="1" id="KW-1133">Transmembrane helix</keyword>
<keyword evidence="1" id="KW-0812">Transmembrane</keyword>
<protein>
    <submittedName>
        <fullName evidence="3">von Willebrand factor, type A</fullName>
    </submittedName>
</protein>
<dbReference type="Pfam" id="PF13519">
    <property type="entry name" value="VWA_2"/>
    <property type="match status" value="1"/>
</dbReference>
<evidence type="ECO:0000313" key="4">
    <source>
        <dbReference type="Proteomes" id="UP000028569"/>
    </source>
</evidence>
<dbReference type="PROSITE" id="PS50234">
    <property type="entry name" value="VWFA"/>
    <property type="match status" value="1"/>
</dbReference>
<dbReference type="KEGG" id="bii:BINDI_0870"/>
<dbReference type="AlphaFoldDB" id="A0A087VUV7"/>
<dbReference type="InterPro" id="IPR036465">
    <property type="entry name" value="vWFA_dom_sf"/>
</dbReference>
<dbReference type="Gene3D" id="3.40.50.410">
    <property type="entry name" value="von Willebrand factor, type A domain"/>
    <property type="match status" value="1"/>
</dbReference>
<evidence type="ECO:0000313" key="3">
    <source>
        <dbReference type="EMBL" id="AIC92137.1"/>
    </source>
</evidence>
<dbReference type="SUPFAM" id="SSF53300">
    <property type="entry name" value="vWA-like"/>
    <property type="match status" value="1"/>
</dbReference>
<feature type="transmembrane region" description="Helical" evidence="1">
    <location>
        <begin position="341"/>
        <end position="361"/>
    </location>
</feature>
<dbReference type="OrthoDB" id="4623238at2"/>
<evidence type="ECO:0000259" key="2">
    <source>
        <dbReference type="PROSITE" id="PS50234"/>
    </source>
</evidence>
<dbReference type="GeneID" id="91566344"/>
<dbReference type="RefSeq" id="WP_033490384.1">
    <property type="nucleotide sequence ID" value="NZ_CP006018.1"/>
</dbReference>